<evidence type="ECO:0000313" key="2">
    <source>
        <dbReference type="EMBL" id="PNP40016.1"/>
    </source>
</evidence>
<keyword evidence="1" id="KW-0812">Transmembrane</keyword>
<feature type="transmembrane region" description="Helical" evidence="1">
    <location>
        <begin position="283"/>
        <end position="303"/>
    </location>
</feature>
<feature type="transmembrane region" description="Helical" evidence="1">
    <location>
        <begin position="252"/>
        <end position="271"/>
    </location>
</feature>
<dbReference type="AlphaFoldDB" id="A0A2K0T3C0"/>
<keyword evidence="1" id="KW-1133">Transmembrane helix</keyword>
<proteinExistence type="predicted"/>
<feature type="transmembrane region" description="Helical" evidence="1">
    <location>
        <begin position="175"/>
        <end position="194"/>
    </location>
</feature>
<evidence type="ECO:0000313" key="3">
    <source>
        <dbReference type="Proteomes" id="UP000236546"/>
    </source>
</evidence>
<reference evidence="2 3" key="1">
    <citation type="submission" date="2017-02" db="EMBL/GenBank/DDBJ databases">
        <title>Genomes of Trichoderma spp. with biocontrol activity.</title>
        <authorList>
            <person name="Gardiner D."/>
            <person name="Kazan K."/>
            <person name="Vos C."/>
            <person name="Harvey P."/>
        </authorList>
    </citation>
    <scope>NUCLEOTIDE SEQUENCE [LARGE SCALE GENOMIC DNA]</scope>
    <source>
        <strain evidence="2 3">A5MH</strain>
    </source>
</reference>
<name>A0A2K0T3C0_9HYPO</name>
<feature type="transmembrane region" description="Helical" evidence="1">
    <location>
        <begin position="214"/>
        <end position="231"/>
    </location>
</feature>
<evidence type="ECO:0000256" key="1">
    <source>
        <dbReference type="SAM" id="Phobius"/>
    </source>
</evidence>
<sequence length="413" mass="46417">MSIPLSLPELPAWAAQLAGILPLTGLVELVDASEKLHSLELAAAVPLWNWPVTPAMARSLFSNDNADACYLDSVRQSQTLHCIDGRYGDLYPSSTPTTSLMCGQTKRPATVVANPWLDRETPRGRRQKLKVIVLMEKLDRPQPRLSISSSAHLWMSILGWLCWAGAGITSLYARLYIAAAYLALMPLTGATIGLTHGNAPRQLLDNNTLDHARMVIATYSLNGTAWCAFYGESKLLNTLLNRPLCRVDAGPSGRFPLGLLLRLLIAGQWVLSVGSCALRDWNAIVIFAWLMFCMLYSAFVYPLRVCVQDWLRQSCNLSAECIDVEFTTRRSMLSALVCLNPDTKEKRTAWIDPILRQSEDRDSWQRELLNYILTKRTPGDAIMNQYWWKFIEEGYNAGDRIKDKIEHIMRLSV</sequence>
<keyword evidence="1" id="KW-0472">Membrane</keyword>
<feature type="transmembrane region" description="Helical" evidence="1">
    <location>
        <begin position="151"/>
        <end position="168"/>
    </location>
</feature>
<dbReference type="Proteomes" id="UP000236546">
    <property type="component" value="Unassembled WGS sequence"/>
</dbReference>
<organism evidence="2 3">
    <name type="scientific">Trichoderma gamsii</name>
    <dbReference type="NCBI Taxonomy" id="398673"/>
    <lineage>
        <taxon>Eukaryota</taxon>
        <taxon>Fungi</taxon>
        <taxon>Dikarya</taxon>
        <taxon>Ascomycota</taxon>
        <taxon>Pezizomycotina</taxon>
        <taxon>Sordariomycetes</taxon>
        <taxon>Hypocreomycetidae</taxon>
        <taxon>Hypocreales</taxon>
        <taxon>Hypocreaceae</taxon>
        <taxon>Trichoderma</taxon>
    </lineage>
</organism>
<comment type="caution">
    <text evidence="2">The sequence shown here is derived from an EMBL/GenBank/DDBJ whole genome shotgun (WGS) entry which is preliminary data.</text>
</comment>
<accession>A0A2K0T3C0</accession>
<protein>
    <submittedName>
        <fullName evidence="2">Uncharacterized protein</fullName>
    </submittedName>
</protein>
<dbReference type="EMBL" id="MTYH01000073">
    <property type="protein sequence ID" value="PNP40016.1"/>
    <property type="molecule type" value="Genomic_DNA"/>
</dbReference>
<dbReference type="OrthoDB" id="3527261at2759"/>
<gene>
    <name evidence="2" type="ORF">TGAMA5MH_07938</name>
</gene>